<keyword evidence="4" id="KW-0788">Thiol protease</keyword>
<dbReference type="GO" id="GO:0006508">
    <property type="term" value="P:proteolysis"/>
    <property type="evidence" value="ECO:0000318"/>
    <property type="project" value="GO_Central"/>
</dbReference>
<evidence type="ECO:0000256" key="2">
    <source>
        <dbReference type="ARBA" id="ARBA00022670"/>
    </source>
</evidence>
<dbReference type="SMART" id="SM00720">
    <property type="entry name" value="calpain_III"/>
    <property type="match status" value="1"/>
</dbReference>
<dbReference type="GO" id="GO:0005737">
    <property type="term" value="C:cytoplasm"/>
    <property type="evidence" value="ECO:0000318"/>
    <property type="project" value="GO_Central"/>
</dbReference>
<feature type="domain" description="EF-hand" evidence="9">
    <location>
        <begin position="511"/>
        <end position="540"/>
    </location>
</feature>
<dbReference type="AlphaFoldDB" id="A7RJ84"/>
<gene>
    <name evidence="10" type="ORF">NEMVEDRAFT_v1g197920</name>
</gene>
<evidence type="ECO:0000256" key="5">
    <source>
        <dbReference type="ARBA" id="ARBA00022837"/>
    </source>
</evidence>
<keyword evidence="3" id="KW-0378">Hydrolase</keyword>
<dbReference type="EMBL" id="DS469513">
    <property type="protein sequence ID" value="EDO48536.1"/>
    <property type="molecule type" value="Genomic_DNA"/>
</dbReference>
<keyword evidence="2" id="KW-0645">Protease</keyword>
<dbReference type="PANTHER" id="PTHR10183:SF433">
    <property type="entry name" value="CALPAIN-A-RELATED"/>
    <property type="match status" value="1"/>
</dbReference>
<reference evidence="10 11" key="1">
    <citation type="journal article" date="2007" name="Science">
        <title>Sea anemone genome reveals ancestral eumetazoan gene repertoire and genomic organization.</title>
        <authorList>
            <person name="Putnam N.H."/>
            <person name="Srivastava M."/>
            <person name="Hellsten U."/>
            <person name="Dirks B."/>
            <person name="Chapman J."/>
            <person name="Salamov A."/>
            <person name="Terry A."/>
            <person name="Shapiro H."/>
            <person name="Lindquist E."/>
            <person name="Kapitonov V.V."/>
            <person name="Jurka J."/>
            <person name="Genikhovich G."/>
            <person name="Grigoriev I.V."/>
            <person name="Lucas S.M."/>
            <person name="Steele R.E."/>
            <person name="Finnerty J.R."/>
            <person name="Technau U."/>
            <person name="Martindale M.Q."/>
            <person name="Rokhsar D.S."/>
        </authorList>
    </citation>
    <scope>NUCLEOTIDE SEQUENCE [LARGE SCALE GENOMIC DNA]</scope>
    <source>
        <strain evidence="11">CH2 X CH6</strain>
    </source>
</reference>
<evidence type="ECO:0000256" key="1">
    <source>
        <dbReference type="ARBA" id="ARBA00007623"/>
    </source>
</evidence>
<dbReference type="InterPro" id="IPR000169">
    <property type="entry name" value="Pept_cys_AS"/>
</dbReference>
<evidence type="ECO:0000313" key="10">
    <source>
        <dbReference type="EMBL" id="EDO48536.1"/>
    </source>
</evidence>
<dbReference type="SUPFAM" id="SSF47473">
    <property type="entry name" value="EF-hand"/>
    <property type="match status" value="1"/>
</dbReference>
<dbReference type="PROSITE" id="PS00139">
    <property type="entry name" value="THIOL_PROTEASE_CYS"/>
    <property type="match status" value="1"/>
</dbReference>
<organism evidence="10 11">
    <name type="scientific">Nematostella vectensis</name>
    <name type="common">Starlet sea anemone</name>
    <dbReference type="NCBI Taxonomy" id="45351"/>
    <lineage>
        <taxon>Eukaryota</taxon>
        <taxon>Metazoa</taxon>
        <taxon>Cnidaria</taxon>
        <taxon>Anthozoa</taxon>
        <taxon>Hexacorallia</taxon>
        <taxon>Actiniaria</taxon>
        <taxon>Edwardsiidae</taxon>
        <taxon>Nematostella</taxon>
    </lineage>
</organism>
<dbReference type="HOGENOM" id="CLU_010982_0_1_1"/>
<keyword evidence="5" id="KW-0106">Calcium</keyword>
<accession>A7RJ84</accession>
<evidence type="ECO:0000256" key="4">
    <source>
        <dbReference type="ARBA" id="ARBA00022807"/>
    </source>
</evidence>
<protein>
    <submittedName>
        <fullName evidence="10">Uncharacterized protein</fullName>
    </submittedName>
</protein>
<dbReference type="Gene3D" id="1.10.238.10">
    <property type="entry name" value="EF-hand"/>
    <property type="match status" value="1"/>
</dbReference>
<dbReference type="InterPro" id="IPR022682">
    <property type="entry name" value="Calpain_domain_III"/>
</dbReference>
<proteinExistence type="inferred from homology"/>
<dbReference type="eggNOG" id="KOG0045">
    <property type="taxonomic scope" value="Eukaryota"/>
</dbReference>
<evidence type="ECO:0000259" key="8">
    <source>
        <dbReference type="PROSITE" id="PS50203"/>
    </source>
</evidence>
<dbReference type="InterPro" id="IPR036213">
    <property type="entry name" value="Calpain_III_sf"/>
</dbReference>
<sequence length="625" mass="71092">MEQSDVVLAEQEICSEPRFYVDGASRLDIKQGVLGNCWLLAAMSVLAQHKPLVDRIMPEGVYEADRFSPRYTGKVVFKLWQYGEWVTVIIDDRLPTYKGKLVFVHSPEKNEFWCALLEKAYAKIHGSYEALKGGLTGEALEDFTGGLSEVFVLEDAPANLFQIMQRAEKRSALMGCSINVFLSTRGGVELIRIRNPWGDEKEWTGAWGDRSPEWQELSQDEKRSLDLEFDVDGEFWMSFEDFKSHFDKLEVCMLDVENAIDKTQISFNSRLENGFWRKHVSAGGCRNFLETFHTNPQFRLVSRVMSRMICEGTGFALYKVSNRVMSREICEGIGFALYKVSNRVISKVLCEGTGFALYKVSNRVISRVICEGTGFALYKVSNRVISRVICGGIGFALYKIDDITKRKYGVSRLDKEYFQFNKSTERSTFINSREVVGRFELAPGEYVIVPSTFIQNAEADFLLRIFSEKAVSSSALTESTFFGSLGIDQVDLKDMNDAEKFRVFFDKFAGEAIFKRYDIDESGSIEAFELRQALFDAYPMLCIALTLSLTIIVELSLSQEVLQAINARFSTGDGKINVDDFVEISCRFDRFYRLVSMFLNPDGSSITLTTEQNVKRPKEKFEIPL</sequence>
<evidence type="ECO:0000256" key="6">
    <source>
        <dbReference type="PIRSR" id="PIRSR622684-1"/>
    </source>
</evidence>
<dbReference type="Pfam" id="PF01067">
    <property type="entry name" value="Calpain_III"/>
    <property type="match status" value="2"/>
</dbReference>
<dbReference type="PANTHER" id="PTHR10183">
    <property type="entry name" value="CALPAIN"/>
    <property type="match status" value="1"/>
</dbReference>
<dbReference type="Gene3D" id="2.60.120.380">
    <property type="match status" value="2"/>
</dbReference>
<dbReference type="SMART" id="SM00230">
    <property type="entry name" value="CysPc"/>
    <property type="match status" value="1"/>
</dbReference>
<evidence type="ECO:0000256" key="3">
    <source>
        <dbReference type="ARBA" id="ARBA00022801"/>
    </source>
</evidence>
<dbReference type="PROSITE" id="PS50203">
    <property type="entry name" value="CALPAIN_CAT"/>
    <property type="match status" value="1"/>
</dbReference>
<dbReference type="GO" id="GO:0005509">
    <property type="term" value="F:calcium ion binding"/>
    <property type="evidence" value="ECO:0007669"/>
    <property type="project" value="InterPro"/>
</dbReference>
<evidence type="ECO:0000259" key="9">
    <source>
        <dbReference type="PROSITE" id="PS50222"/>
    </source>
</evidence>
<dbReference type="SUPFAM" id="SSF54001">
    <property type="entry name" value="Cysteine proteinases"/>
    <property type="match status" value="1"/>
</dbReference>
<dbReference type="InterPro" id="IPR018247">
    <property type="entry name" value="EF_Hand_1_Ca_BS"/>
</dbReference>
<dbReference type="SUPFAM" id="SSF49758">
    <property type="entry name" value="Calpain large subunit, middle domain (domain III)"/>
    <property type="match status" value="1"/>
</dbReference>
<dbReference type="PROSITE" id="PS50222">
    <property type="entry name" value="EF_HAND_2"/>
    <property type="match status" value="1"/>
</dbReference>
<dbReference type="GO" id="GO:0004198">
    <property type="term" value="F:calcium-dependent cysteine-type endopeptidase activity"/>
    <property type="evidence" value="ECO:0000318"/>
    <property type="project" value="GO_Central"/>
</dbReference>
<comment type="caution">
    <text evidence="7">Lacks conserved residue(s) required for the propagation of feature annotation.</text>
</comment>
<evidence type="ECO:0000313" key="11">
    <source>
        <dbReference type="Proteomes" id="UP000001593"/>
    </source>
</evidence>
<dbReference type="InterPro" id="IPR001300">
    <property type="entry name" value="Peptidase_C2_calpain_cat"/>
</dbReference>
<dbReference type="InterPro" id="IPR011992">
    <property type="entry name" value="EF-hand-dom_pair"/>
</dbReference>
<dbReference type="STRING" id="45351.A7RJ84"/>
<dbReference type="CDD" id="cd00044">
    <property type="entry name" value="CysPc"/>
    <property type="match status" value="1"/>
</dbReference>
<dbReference type="InterPro" id="IPR038765">
    <property type="entry name" value="Papain-like_cys_pep_sf"/>
</dbReference>
<feature type="domain" description="Calpain catalytic" evidence="8">
    <location>
        <begin position="11"/>
        <end position="255"/>
    </location>
</feature>
<dbReference type="Proteomes" id="UP000001593">
    <property type="component" value="Unassembled WGS sequence"/>
</dbReference>
<dbReference type="Gene3D" id="3.90.70.10">
    <property type="entry name" value="Cysteine proteinases"/>
    <property type="match status" value="1"/>
</dbReference>
<dbReference type="PhylomeDB" id="A7RJ84"/>
<dbReference type="InterPro" id="IPR002048">
    <property type="entry name" value="EF_hand_dom"/>
</dbReference>
<dbReference type="InterPro" id="IPR022684">
    <property type="entry name" value="Calpain_cysteine_protease"/>
</dbReference>
<dbReference type="InterPro" id="IPR022683">
    <property type="entry name" value="Calpain_III"/>
</dbReference>
<dbReference type="InParanoid" id="A7RJ84"/>
<feature type="active site" evidence="6">
    <location>
        <position position="37"/>
    </location>
</feature>
<name>A7RJ84_NEMVE</name>
<dbReference type="PRINTS" id="PR00704">
    <property type="entry name" value="CALPAIN"/>
</dbReference>
<evidence type="ECO:0000256" key="7">
    <source>
        <dbReference type="PROSITE-ProRule" id="PRU00239"/>
    </source>
</evidence>
<comment type="similarity">
    <text evidence="1">Belongs to the peptidase C2 family.</text>
</comment>
<dbReference type="PROSITE" id="PS00018">
    <property type="entry name" value="EF_HAND_1"/>
    <property type="match status" value="1"/>
</dbReference>
<dbReference type="OMA" id="QTTHAQN"/>
<dbReference type="Pfam" id="PF00648">
    <property type="entry name" value="Peptidase_C2"/>
    <property type="match status" value="2"/>
</dbReference>
<keyword evidence="11" id="KW-1185">Reference proteome</keyword>
<feature type="active site" evidence="6">
    <location>
        <position position="195"/>
    </location>
</feature>